<gene>
    <name evidence="1" type="ORF">A7D00_1869</name>
</gene>
<evidence type="ECO:0000313" key="1">
    <source>
        <dbReference type="EMBL" id="OAL73841.1"/>
    </source>
</evidence>
<dbReference type="Proteomes" id="UP000243519">
    <property type="component" value="Unassembled WGS sequence"/>
</dbReference>
<dbReference type="AlphaFoldDB" id="A0A178FMY2"/>
<comment type="caution">
    <text evidence="1">The sequence shown here is derived from an EMBL/GenBank/DDBJ whole genome shotgun (WGS) entry which is preliminary data.</text>
</comment>
<dbReference type="EMBL" id="LHPN01000002">
    <property type="protein sequence ID" value="OAL73841.1"/>
    <property type="molecule type" value="Genomic_DNA"/>
</dbReference>
<dbReference type="OrthoDB" id="4172210at2759"/>
<sequence length="267" mass="30134">MDNTLATPQAISMSLTSHTLAIGNPGDVDPSHDQVTAIVGMLLDSDICCCIVHDYALIYYGARANARDRVLCVPDAQLEKAVEIFTSNHHILEPCEPFPLRRPGSLDHRFPRFKAVGRTDFWLLLPASSCHFICEPENIEWSQGCLPYPKLHVNTQSLIDTINRIDLAALVDGMDLSEEWGIEHLDLEGNTDTEWRENMVKRVGKDSLSEDDSILAFSRPVSRQGPRKEFVLTKESRMSWNQDPLDYATRFLLRNSKGPRMRRGLGT</sequence>
<protein>
    <submittedName>
        <fullName evidence="1">Uncharacterized protein</fullName>
    </submittedName>
</protein>
<accession>A0A178FMY2</accession>
<keyword evidence="2" id="KW-1185">Reference proteome</keyword>
<reference evidence="1 2" key="1">
    <citation type="submission" date="2016-05" db="EMBL/GenBank/DDBJ databases">
        <title>Genome sequencing of Trichophyton violaceum CMCC(F)T3l isolated from hair.</title>
        <authorList>
            <person name="Zhan P."/>
            <person name="Tao Y."/>
            <person name="Liu W."/>
        </authorList>
    </citation>
    <scope>NUCLEOTIDE SEQUENCE [LARGE SCALE GENOMIC DNA]</scope>
    <source>
        <strain evidence="2">CMCC(F)T3l</strain>
    </source>
</reference>
<organism evidence="1 2">
    <name type="scientific">Trichophyton violaceum</name>
    <dbReference type="NCBI Taxonomy" id="34388"/>
    <lineage>
        <taxon>Eukaryota</taxon>
        <taxon>Fungi</taxon>
        <taxon>Dikarya</taxon>
        <taxon>Ascomycota</taxon>
        <taxon>Pezizomycotina</taxon>
        <taxon>Eurotiomycetes</taxon>
        <taxon>Eurotiomycetidae</taxon>
        <taxon>Onygenales</taxon>
        <taxon>Arthrodermataceae</taxon>
        <taxon>Trichophyton</taxon>
    </lineage>
</organism>
<evidence type="ECO:0000313" key="2">
    <source>
        <dbReference type="Proteomes" id="UP000243519"/>
    </source>
</evidence>
<proteinExistence type="predicted"/>
<name>A0A178FMY2_TRIVO</name>